<organism evidence="3 4">
    <name type="scientific">Candida albicans</name>
    <name type="common">Yeast</name>
    <dbReference type="NCBI Taxonomy" id="5476"/>
    <lineage>
        <taxon>Eukaryota</taxon>
        <taxon>Fungi</taxon>
        <taxon>Dikarya</taxon>
        <taxon>Ascomycota</taxon>
        <taxon>Saccharomycotina</taxon>
        <taxon>Pichiomycetes</taxon>
        <taxon>Debaryomycetaceae</taxon>
        <taxon>Candida/Lodderomyces clade</taxon>
        <taxon>Candida</taxon>
    </lineage>
</organism>
<evidence type="ECO:0000313" key="3">
    <source>
        <dbReference type="EMBL" id="KAF6066915.1"/>
    </source>
</evidence>
<dbReference type="EMBL" id="JABWAD010000055">
    <property type="protein sequence ID" value="KAF6066915.1"/>
    <property type="molecule type" value="Genomic_DNA"/>
</dbReference>
<dbReference type="GO" id="GO:0005634">
    <property type="term" value="C:nucleus"/>
    <property type="evidence" value="ECO:0007669"/>
    <property type="project" value="TreeGrafter"/>
</dbReference>
<feature type="compositionally biased region" description="Basic and acidic residues" evidence="1">
    <location>
        <begin position="393"/>
        <end position="404"/>
    </location>
</feature>
<feature type="domain" description="JmjC" evidence="2">
    <location>
        <begin position="162"/>
        <end position="326"/>
    </location>
</feature>
<dbReference type="Pfam" id="PF13621">
    <property type="entry name" value="Cupin_8"/>
    <property type="match status" value="1"/>
</dbReference>
<name>A0A8H6F1Y8_CANAX</name>
<dbReference type="InterPro" id="IPR036047">
    <property type="entry name" value="F-box-like_dom_sf"/>
</dbReference>
<dbReference type="SMART" id="SM00558">
    <property type="entry name" value="JmjC"/>
    <property type="match status" value="1"/>
</dbReference>
<dbReference type="InterPro" id="IPR003347">
    <property type="entry name" value="JmjC_dom"/>
</dbReference>
<dbReference type="PANTHER" id="PTHR12480:SF21">
    <property type="entry name" value="JMJC DOMAIN-CONTAINING PROTEIN 8"/>
    <property type="match status" value="1"/>
</dbReference>
<sequence>MNIISYITDIPSLLNLSHTSRILYAFLYDEEIWKRVYLQNNEHYDTKPWLGSWRNLLYRPIQCSQIDYTKLFHEIIREEEVYHRDAILSLDEFNANYHSSPFILVNSDSNRWPNWNFDLLFHRFPNVKFRQEAVSWDLQKYSQYLHNNKDENPLYLFDCKSDAMKVLKQEYKVPEIFQDDLFTVFNSKQFNCRPDHAWIIMGSARSGSTFHKDPNSTSAWNAAIQGRKLWVMLPPHITPPGVGTDEEESEVTSPVSVAEWVISGFFNDSTKIDECLIGITFPGECMYVPSGWWHTVINIDDSIAITQNFVPKSKLAEVLNFLKNKPKQISGFRLKEIKQCLDFIAKDSSDEVLTRYLEAFNSLTVDLEEDCGEILNDALEKLQKIELKNYERETGKSKAWEKLTEPTNSGTATFSFNFDEESDSE</sequence>
<accession>A0A8H6F1Y8</accession>
<dbReference type="SUPFAM" id="SSF81383">
    <property type="entry name" value="F-box domain"/>
    <property type="match status" value="1"/>
</dbReference>
<dbReference type="InterPro" id="IPR050910">
    <property type="entry name" value="JMJD6_ArgDemeth/LysHydrox"/>
</dbReference>
<dbReference type="PROSITE" id="PS51184">
    <property type="entry name" value="JMJC"/>
    <property type="match status" value="1"/>
</dbReference>
<dbReference type="InterPro" id="IPR041667">
    <property type="entry name" value="Cupin_8"/>
</dbReference>
<gene>
    <name evidence="3" type="ORF">FOB64_004365</name>
</gene>
<dbReference type="Gene3D" id="2.60.120.650">
    <property type="entry name" value="Cupin"/>
    <property type="match status" value="1"/>
</dbReference>
<reference evidence="3 4" key="1">
    <citation type="submission" date="2020-03" db="EMBL/GenBank/DDBJ databases">
        <title>FDA dAtabase for Regulatory Grade micrObial Sequences (FDA-ARGOS): Supporting development and validation of Infectious Disease Dx tests.</title>
        <authorList>
            <person name="Campos J."/>
            <person name="Goldberg B."/>
            <person name="Tallon L."/>
            <person name="Sadzewicz L."/>
            <person name="Vavikolanu K."/>
            <person name="Mehta A."/>
            <person name="Aluvathingal J."/>
            <person name="Nadendla S."/>
            <person name="Nandy P."/>
            <person name="Geyer C."/>
            <person name="Yan Y."/>
            <person name="Sichtig H."/>
        </authorList>
    </citation>
    <scope>NUCLEOTIDE SEQUENCE [LARGE SCALE GENOMIC DNA]</scope>
    <source>
        <strain evidence="3 4">FDAARGOS_656</strain>
    </source>
</reference>
<protein>
    <submittedName>
        <fullName evidence="3">Cupin-like domain family protein</fullName>
    </submittedName>
</protein>
<dbReference type="GO" id="GO:0000987">
    <property type="term" value="F:cis-regulatory region sequence-specific DNA binding"/>
    <property type="evidence" value="ECO:0007669"/>
    <property type="project" value="TreeGrafter"/>
</dbReference>
<dbReference type="AlphaFoldDB" id="A0A8H6F1Y8"/>
<dbReference type="SUPFAM" id="SSF51197">
    <property type="entry name" value="Clavaminate synthase-like"/>
    <property type="match status" value="1"/>
</dbReference>
<feature type="compositionally biased region" description="Polar residues" evidence="1">
    <location>
        <begin position="405"/>
        <end position="416"/>
    </location>
</feature>
<dbReference type="Proteomes" id="UP000536275">
    <property type="component" value="Unassembled WGS sequence"/>
</dbReference>
<evidence type="ECO:0000259" key="2">
    <source>
        <dbReference type="PROSITE" id="PS51184"/>
    </source>
</evidence>
<comment type="caution">
    <text evidence="3">The sequence shown here is derived from an EMBL/GenBank/DDBJ whole genome shotgun (WGS) entry which is preliminary data.</text>
</comment>
<evidence type="ECO:0000256" key="1">
    <source>
        <dbReference type="SAM" id="MobiDB-lite"/>
    </source>
</evidence>
<feature type="region of interest" description="Disordered" evidence="1">
    <location>
        <begin position="393"/>
        <end position="425"/>
    </location>
</feature>
<proteinExistence type="predicted"/>
<dbReference type="PANTHER" id="PTHR12480">
    <property type="entry name" value="ARGININE DEMETHYLASE AND LYSYL-HYDROXYLASE JMJD"/>
    <property type="match status" value="1"/>
</dbReference>
<evidence type="ECO:0000313" key="4">
    <source>
        <dbReference type="Proteomes" id="UP000536275"/>
    </source>
</evidence>